<dbReference type="AlphaFoldDB" id="A0A495X6K3"/>
<name>A0A495X6K3_9PSEU</name>
<keyword evidence="1" id="KW-0812">Transmembrane</keyword>
<protein>
    <submittedName>
        <fullName evidence="2">Uncharacterized protein</fullName>
    </submittedName>
</protein>
<keyword evidence="1" id="KW-1133">Transmembrane helix</keyword>
<keyword evidence="1" id="KW-0472">Membrane</keyword>
<feature type="transmembrane region" description="Helical" evidence="1">
    <location>
        <begin position="109"/>
        <end position="129"/>
    </location>
</feature>
<feature type="transmembrane region" description="Helical" evidence="1">
    <location>
        <begin position="164"/>
        <end position="184"/>
    </location>
</feature>
<comment type="caution">
    <text evidence="2">The sequence shown here is derived from an EMBL/GenBank/DDBJ whole genome shotgun (WGS) entry which is preliminary data.</text>
</comment>
<dbReference type="EMBL" id="RBXR01000001">
    <property type="protein sequence ID" value="RKT68293.1"/>
    <property type="molecule type" value="Genomic_DNA"/>
</dbReference>
<keyword evidence="3" id="KW-1185">Reference proteome</keyword>
<gene>
    <name evidence="2" type="ORF">DFJ66_1476</name>
</gene>
<organism evidence="2 3">
    <name type="scientific">Saccharothrix variisporea</name>
    <dbReference type="NCBI Taxonomy" id="543527"/>
    <lineage>
        <taxon>Bacteria</taxon>
        <taxon>Bacillati</taxon>
        <taxon>Actinomycetota</taxon>
        <taxon>Actinomycetes</taxon>
        <taxon>Pseudonocardiales</taxon>
        <taxon>Pseudonocardiaceae</taxon>
        <taxon>Saccharothrix</taxon>
    </lineage>
</organism>
<feature type="transmembrane region" description="Helical" evidence="1">
    <location>
        <begin position="50"/>
        <end position="71"/>
    </location>
</feature>
<evidence type="ECO:0000313" key="2">
    <source>
        <dbReference type="EMBL" id="RKT68293.1"/>
    </source>
</evidence>
<sequence length="235" mass="24310">MGWWAGALLACYAAAVFFTAKDAGHFSALSIAVVVVLAVGAVATWTGRRVGLWVGLGTSVAAAVSLLVLALRDGETSGLWLAGAAVAPALMIVGRFVRRPAEERPDRTWLWFLVFGVLGVVGGGVLLVWWGWPALGVAVFSAGAALFGALLGGRVPARWRVPGLLTAFAAMAGGTGLGAVWFALDGRFGGAWAFGLAAAALLWGLALLVVRAARGRPVSWVVSRPPTPDPTRTPR</sequence>
<dbReference type="Proteomes" id="UP000272729">
    <property type="component" value="Unassembled WGS sequence"/>
</dbReference>
<accession>A0A495X6K3</accession>
<feature type="transmembrane region" description="Helical" evidence="1">
    <location>
        <begin position="77"/>
        <end position="97"/>
    </location>
</feature>
<feature type="transmembrane region" description="Helical" evidence="1">
    <location>
        <begin position="23"/>
        <end position="43"/>
    </location>
</feature>
<feature type="transmembrane region" description="Helical" evidence="1">
    <location>
        <begin position="135"/>
        <end position="152"/>
    </location>
</feature>
<evidence type="ECO:0000313" key="3">
    <source>
        <dbReference type="Proteomes" id="UP000272729"/>
    </source>
</evidence>
<evidence type="ECO:0000256" key="1">
    <source>
        <dbReference type="SAM" id="Phobius"/>
    </source>
</evidence>
<feature type="transmembrane region" description="Helical" evidence="1">
    <location>
        <begin position="190"/>
        <end position="210"/>
    </location>
</feature>
<proteinExistence type="predicted"/>
<dbReference type="RefSeq" id="WP_121219193.1">
    <property type="nucleotide sequence ID" value="NZ_JBIUBA010000004.1"/>
</dbReference>
<reference evidence="2 3" key="1">
    <citation type="submission" date="2018-10" db="EMBL/GenBank/DDBJ databases">
        <title>Sequencing the genomes of 1000 actinobacteria strains.</title>
        <authorList>
            <person name="Klenk H.-P."/>
        </authorList>
    </citation>
    <scope>NUCLEOTIDE SEQUENCE [LARGE SCALE GENOMIC DNA]</scope>
    <source>
        <strain evidence="2 3">DSM 43911</strain>
    </source>
</reference>